<dbReference type="EMBL" id="WIND01000003">
    <property type="protein sequence ID" value="MSU89398.1"/>
    <property type="molecule type" value="Genomic_DNA"/>
</dbReference>
<sequence length="115" mass="12089">MKRSAPELPAAIAYPLAALAEIAGCFAIRAWWRLGASTLWIVPGIAALVAFGWLLAQVETVAAGRAFAAYGGVYIAAAVLWMWLAEGHKPDRWDLLGTAVCLLGATIILAAPRGS</sequence>
<evidence type="ECO:0000256" key="5">
    <source>
        <dbReference type="HAMAP-Rule" id="MF_00010"/>
    </source>
</evidence>
<evidence type="ECO:0000256" key="1">
    <source>
        <dbReference type="ARBA" id="ARBA00022475"/>
    </source>
</evidence>
<comment type="similarity">
    <text evidence="5">Belongs to the UPF0060 family.</text>
</comment>
<reference evidence="6 7" key="1">
    <citation type="submission" date="2019-10" db="EMBL/GenBank/DDBJ databases">
        <title>Cognatihalovulum marinum gen. nov. sp. nov., a new member of the family Rhodobacteraceae isolated from deep seawater of the Northwest Indian Ocean.</title>
        <authorList>
            <person name="Ruan C."/>
            <person name="Wang J."/>
            <person name="Zheng X."/>
            <person name="Song L."/>
            <person name="Zhu Y."/>
            <person name="Huang Y."/>
            <person name="Lu Z."/>
            <person name="Du W."/>
            <person name="Huang L."/>
            <person name="Dai X."/>
        </authorList>
    </citation>
    <scope>NUCLEOTIDE SEQUENCE [LARGE SCALE GENOMIC DNA]</scope>
    <source>
        <strain evidence="6 7">2CG4</strain>
    </source>
</reference>
<feature type="transmembrane region" description="Helical" evidence="5">
    <location>
        <begin position="38"/>
        <end position="56"/>
    </location>
</feature>
<keyword evidence="7" id="KW-1185">Reference proteome</keyword>
<proteinExistence type="inferred from homology"/>
<dbReference type="SUPFAM" id="SSF103481">
    <property type="entry name" value="Multidrug resistance efflux transporter EmrE"/>
    <property type="match status" value="1"/>
</dbReference>
<dbReference type="PANTHER" id="PTHR36116:SF1">
    <property type="entry name" value="UPF0060 MEMBRANE PROTEIN YNFA"/>
    <property type="match status" value="1"/>
</dbReference>
<keyword evidence="2 5" id="KW-0812">Transmembrane</keyword>
<feature type="transmembrane region" description="Helical" evidence="5">
    <location>
        <begin position="95"/>
        <end position="112"/>
    </location>
</feature>
<keyword evidence="1 5" id="KW-1003">Cell membrane</keyword>
<dbReference type="NCBIfam" id="NF002586">
    <property type="entry name" value="PRK02237.1"/>
    <property type="match status" value="1"/>
</dbReference>
<comment type="subcellular location">
    <subcellularLocation>
        <location evidence="5">Cell membrane</location>
        <topology evidence="5">Multi-pass membrane protein</topology>
    </subcellularLocation>
</comment>
<evidence type="ECO:0000256" key="3">
    <source>
        <dbReference type="ARBA" id="ARBA00022989"/>
    </source>
</evidence>
<gene>
    <name evidence="6" type="ORF">GE300_07170</name>
</gene>
<keyword evidence="4 5" id="KW-0472">Membrane</keyword>
<dbReference type="PANTHER" id="PTHR36116">
    <property type="entry name" value="UPF0060 MEMBRANE PROTEIN YNFA"/>
    <property type="match status" value="1"/>
</dbReference>
<dbReference type="InterPro" id="IPR037185">
    <property type="entry name" value="EmrE-like"/>
</dbReference>
<accession>A0A6L5YYV9</accession>
<dbReference type="Pfam" id="PF02694">
    <property type="entry name" value="UPF0060"/>
    <property type="match status" value="1"/>
</dbReference>
<evidence type="ECO:0000313" key="7">
    <source>
        <dbReference type="Proteomes" id="UP000474957"/>
    </source>
</evidence>
<protein>
    <submittedName>
        <fullName evidence="6">YnfA family protein</fullName>
    </submittedName>
</protein>
<evidence type="ECO:0000313" key="6">
    <source>
        <dbReference type="EMBL" id="MSU89398.1"/>
    </source>
</evidence>
<dbReference type="Proteomes" id="UP000474957">
    <property type="component" value="Unassembled WGS sequence"/>
</dbReference>
<evidence type="ECO:0000256" key="2">
    <source>
        <dbReference type="ARBA" id="ARBA00022692"/>
    </source>
</evidence>
<feature type="transmembrane region" description="Helical" evidence="5">
    <location>
        <begin position="63"/>
        <end position="83"/>
    </location>
</feature>
<organism evidence="6 7">
    <name type="scientific">Halovulum marinum</name>
    <dbReference type="NCBI Taxonomy" id="2662447"/>
    <lineage>
        <taxon>Bacteria</taxon>
        <taxon>Pseudomonadati</taxon>
        <taxon>Pseudomonadota</taxon>
        <taxon>Alphaproteobacteria</taxon>
        <taxon>Rhodobacterales</taxon>
        <taxon>Paracoccaceae</taxon>
        <taxon>Halovulum</taxon>
    </lineage>
</organism>
<dbReference type="AlphaFoldDB" id="A0A6L5YYV9"/>
<dbReference type="InterPro" id="IPR003844">
    <property type="entry name" value="UPF0060"/>
</dbReference>
<dbReference type="GO" id="GO:0005886">
    <property type="term" value="C:plasma membrane"/>
    <property type="evidence" value="ECO:0007669"/>
    <property type="project" value="UniProtKB-SubCell"/>
</dbReference>
<keyword evidence="3 5" id="KW-1133">Transmembrane helix</keyword>
<feature type="transmembrane region" description="Helical" evidence="5">
    <location>
        <begin position="12"/>
        <end position="32"/>
    </location>
</feature>
<evidence type="ECO:0000256" key="4">
    <source>
        <dbReference type="ARBA" id="ARBA00023136"/>
    </source>
</evidence>
<name>A0A6L5YYV9_9RHOB</name>
<comment type="caution">
    <text evidence="6">The sequence shown here is derived from an EMBL/GenBank/DDBJ whole genome shotgun (WGS) entry which is preliminary data.</text>
</comment>
<dbReference type="HAMAP" id="MF_00010">
    <property type="entry name" value="UPF0060"/>
    <property type="match status" value="1"/>
</dbReference>